<proteinExistence type="predicted"/>
<accession>A0A1A8MZA4</accession>
<evidence type="ECO:0000256" key="1">
    <source>
        <dbReference type="SAM" id="MobiDB-lite"/>
    </source>
</evidence>
<reference evidence="2" key="2">
    <citation type="submission" date="2016-06" db="EMBL/GenBank/DDBJ databases">
        <title>The genome of a short-lived fish provides insights into sex chromosome evolution and the genetic control of aging.</title>
        <authorList>
            <person name="Reichwald K."/>
            <person name="Felder M."/>
            <person name="Petzold A."/>
            <person name="Koch P."/>
            <person name="Groth M."/>
            <person name="Platzer M."/>
        </authorList>
    </citation>
    <scope>NUCLEOTIDE SEQUENCE</scope>
    <source>
        <tissue evidence="2">Brain</tissue>
    </source>
</reference>
<feature type="non-terminal residue" evidence="2">
    <location>
        <position position="1"/>
    </location>
</feature>
<protein>
    <submittedName>
        <fullName evidence="2">Gastrulation brain homeo box 2</fullName>
    </submittedName>
</protein>
<reference evidence="2" key="1">
    <citation type="submission" date="2016-05" db="EMBL/GenBank/DDBJ databases">
        <authorList>
            <person name="Lavstsen T."/>
            <person name="Jespersen J.S."/>
        </authorList>
    </citation>
    <scope>NUCLEOTIDE SEQUENCE</scope>
    <source>
        <tissue evidence="2">Brain</tissue>
    </source>
</reference>
<sequence length="79" mass="8900">DPSSTKTQSGSSVLRRFMRSSIKVRTGSKQKTEKTSYREKSPRFRPSTTRTHLSKRPQAELPVRTPPGRRTEAGGTRPT</sequence>
<evidence type="ECO:0000313" key="2">
    <source>
        <dbReference type="EMBL" id="SBR62215.1"/>
    </source>
</evidence>
<feature type="compositionally biased region" description="Polar residues" evidence="1">
    <location>
        <begin position="1"/>
        <end position="12"/>
    </location>
</feature>
<feature type="non-terminal residue" evidence="2">
    <location>
        <position position="79"/>
    </location>
</feature>
<feature type="compositionally biased region" description="Basic and acidic residues" evidence="1">
    <location>
        <begin position="30"/>
        <end position="42"/>
    </location>
</feature>
<feature type="region of interest" description="Disordered" evidence="1">
    <location>
        <begin position="1"/>
        <end position="79"/>
    </location>
</feature>
<name>A0A1A8MZA4_9TELE</name>
<organism evidence="2">
    <name type="scientific">Nothobranchius pienaari</name>
    <dbReference type="NCBI Taxonomy" id="704102"/>
    <lineage>
        <taxon>Eukaryota</taxon>
        <taxon>Metazoa</taxon>
        <taxon>Chordata</taxon>
        <taxon>Craniata</taxon>
        <taxon>Vertebrata</taxon>
        <taxon>Euteleostomi</taxon>
        <taxon>Actinopterygii</taxon>
        <taxon>Neopterygii</taxon>
        <taxon>Teleostei</taxon>
        <taxon>Neoteleostei</taxon>
        <taxon>Acanthomorphata</taxon>
        <taxon>Ovalentaria</taxon>
        <taxon>Atherinomorphae</taxon>
        <taxon>Cyprinodontiformes</taxon>
        <taxon>Nothobranchiidae</taxon>
        <taxon>Nothobranchius</taxon>
    </lineage>
</organism>
<dbReference type="AlphaFoldDB" id="A0A1A8MZA4"/>
<gene>
    <name evidence="2" type="primary">GBX2</name>
</gene>
<dbReference type="EMBL" id="HAEF01021056">
    <property type="protein sequence ID" value="SBR62215.1"/>
    <property type="molecule type" value="Transcribed_RNA"/>
</dbReference>